<dbReference type="Pfam" id="PF24719">
    <property type="entry name" value="Imm33-like"/>
    <property type="match status" value="1"/>
</dbReference>
<feature type="domain" description="Imm33-like" evidence="1">
    <location>
        <begin position="8"/>
        <end position="108"/>
    </location>
</feature>
<comment type="caution">
    <text evidence="2">The sequence shown here is derived from an EMBL/GenBank/DDBJ whole genome shotgun (WGS) entry which is preliminary data.</text>
</comment>
<dbReference type="Proteomes" id="UP000027309">
    <property type="component" value="Unassembled WGS sequence"/>
</dbReference>
<dbReference type="InterPro" id="IPR056509">
    <property type="entry name" value="Imm33-like"/>
</dbReference>
<proteinExistence type="predicted"/>
<dbReference type="RefSeq" id="WP_031960071.1">
    <property type="nucleotide sequence ID" value="NZ_JMOA01000012.1"/>
</dbReference>
<organism evidence="2 3">
    <name type="scientific">Acinetobacter baumannii 1499986</name>
    <dbReference type="NCBI Taxonomy" id="1310673"/>
    <lineage>
        <taxon>Bacteria</taxon>
        <taxon>Pseudomonadati</taxon>
        <taxon>Pseudomonadota</taxon>
        <taxon>Gammaproteobacteria</taxon>
        <taxon>Moraxellales</taxon>
        <taxon>Moraxellaceae</taxon>
        <taxon>Acinetobacter</taxon>
        <taxon>Acinetobacter calcoaceticus/baumannii complex</taxon>
    </lineage>
</organism>
<name>A0A836M2D6_ACIBA</name>
<evidence type="ECO:0000259" key="1">
    <source>
        <dbReference type="Pfam" id="PF24719"/>
    </source>
</evidence>
<reference evidence="2 3" key="1">
    <citation type="submission" date="2014-04" db="EMBL/GenBank/DDBJ databases">
        <title>Comparative genomics and transcriptomics to identify genetic mechanisms underlying the emergence of carbapenem resistant Acinetobacter baumannii (CRAb).</title>
        <authorList>
            <person name="Harris A.D."/>
            <person name="Johnson K.J."/>
            <person name="George J."/>
            <person name="Nadendla S."/>
            <person name="Daugherty S.C."/>
            <person name="Parankush S."/>
            <person name="Sadzewicz L."/>
            <person name="Tallon L."/>
            <person name="Sengamalay N."/>
            <person name="Hazen T.H."/>
            <person name="Rasko D.A."/>
        </authorList>
    </citation>
    <scope>NUCLEOTIDE SEQUENCE [LARGE SCALE GENOMIC DNA]</scope>
    <source>
        <strain evidence="2 3">1499986</strain>
    </source>
</reference>
<dbReference type="EMBL" id="JMOA01000012">
    <property type="protein sequence ID" value="KCY02260.1"/>
    <property type="molecule type" value="Genomic_DNA"/>
</dbReference>
<dbReference type="AlphaFoldDB" id="A0A836M2D6"/>
<accession>A0A836M2D6</accession>
<sequence length="114" mass="13341">MKDILKVQKECCDHYEEKIFPVELDQLVVVSNGVLEGEIPIEGVRYRSPKHMSGWWVTADKYDGDIETLKNVHFTHILEKRPDLAIYMALPYGYRFILGGEEEHVWFDENALDE</sequence>
<evidence type="ECO:0000313" key="3">
    <source>
        <dbReference type="Proteomes" id="UP000027309"/>
    </source>
</evidence>
<evidence type="ECO:0000313" key="2">
    <source>
        <dbReference type="EMBL" id="KCY02260.1"/>
    </source>
</evidence>
<gene>
    <name evidence="2" type="ORF">J572_1331</name>
</gene>
<protein>
    <recommendedName>
        <fullName evidence="1">Imm33-like domain-containing protein</fullName>
    </recommendedName>
</protein>